<sequence>MHAAETTSGFTILIEEVHNSNYVEMRKDVRSSVLNNRRTGQQPVPQVAARTGIKKPQTVRLAAFSEPNQICRAQMGKMERTKQITSFGFDCCRM</sequence>
<gene>
    <name evidence="1" type="ORF">F2P81_016237</name>
</gene>
<dbReference type="AlphaFoldDB" id="A0A6A4SN27"/>
<evidence type="ECO:0000313" key="2">
    <source>
        <dbReference type="Proteomes" id="UP000438429"/>
    </source>
</evidence>
<reference evidence="1 2" key="1">
    <citation type="submission" date="2019-06" db="EMBL/GenBank/DDBJ databases">
        <title>Draft genomes of female and male turbot (Scophthalmus maximus).</title>
        <authorList>
            <person name="Xu H."/>
            <person name="Xu X.-W."/>
            <person name="Shao C."/>
            <person name="Chen S."/>
        </authorList>
    </citation>
    <scope>NUCLEOTIDE SEQUENCE [LARGE SCALE GENOMIC DNA]</scope>
    <source>
        <strain evidence="1">Ysfricsl-2016a</strain>
        <tissue evidence="1">Blood</tissue>
    </source>
</reference>
<comment type="caution">
    <text evidence="1">The sequence shown here is derived from an EMBL/GenBank/DDBJ whole genome shotgun (WGS) entry which is preliminary data.</text>
</comment>
<proteinExistence type="predicted"/>
<evidence type="ECO:0000313" key="1">
    <source>
        <dbReference type="EMBL" id="KAF0031682.1"/>
    </source>
</evidence>
<protein>
    <submittedName>
        <fullName evidence="1">Uncharacterized protein</fullName>
    </submittedName>
</protein>
<dbReference type="EMBL" id="VEVO01000014">
    <property type="protein sequence ID" value="KAF0031682.1"/>
    <property type="molecule type" value="Genomic_DNA"/>
</dbReference>
<organism evidence="1 2">
    <name type="scientific">Scophthalmus maximus</name>
    <name type="common">Turbot</name>
    <name type="synonym">Psetta maxima</name>
    <dbReference type="NCBI Taxonomy" id="52904"/>
    <lineage>
        <taxon>Eukaryota</taxon>
        <taxon>Metazoa</taxon>
        <taxon>Chordata</taxon>
        <taxon>Craniata</taxon>
        <taxon>Vertebrata</taxon>
        <taxon>Euteleostomi</taxon>
        <taxon>Actinopterygii</taxon>
        <taxon>Neopterygii</taxon>
        <taxon>Teleostei</taxon>
        <taxon>Neoteleostei</taxon>
        <taxon>Acanthomorphata</taxon>
        <taxon>Carangaria</taxon>
        <taxon>Pleuronectiformes</taxon>
        <taxon>Pleuronectoidei</taxon>
        <taxon>Scophthalmidae</taxon>
        <taxon>Scophthalmus</taxon>
    </lineage>
</organism>
<accession>A0A6A4SN27</accession>
<dbReference type="Proteomes" id="UP000438429">
    <property type="component" value="Unassembled WGS sequence"/>
</dbReference>
<name>A0A6A4SN27_SCOMX</name>